<organism evidence="1 2">
    <name type="scientific">Heyndrickxia ginsengihumi</name>
    <dbReference type="NCBI Taxonomy" id="363870"/>
    <lineage>
        <taxon>Bacteria</taxon>
        <taxon>Bacillati</taxon>
        <taxon>Bacillota</taxon>
        <taxon>Bacilli</taxon>
        <taxon>Bacillales</taxon>
        <taxon>Bacillaceae</taxon>
        <taxon>Heyndrickxia</taxon>
    </lineage>
</organism>
<protein>
    <submittedName>
        <fullName evidence="1">Uncharacterized protein</fullName>
    </submittedName>
</protein>
<dbReference type="RefSeq" id="WP_155918427.1">
    <property type="nucleotide sequence ID" value="NZ_JAAIWK010000015.1"/>
</dbReference>
<name>A0A6M0P6H7_9BACI</name>
<evidence type="ECO:0000313" key="1">
    <source>
        <dbReference type="EMBL" id="NEY20326.1"/>
    </source>
</evidence>
<proteinExistence type="predicted"/>
<keyword evidence="2" id="KW-1185">Reference proteome</keyword>
<dbReference type="AlphaFoldDB" id="A0A6M0P6H7"/>
<reference evidence="1 2" key="1">
    <citation type="submission" date="2020-03" db="EMBL/GenBank/DDBJ databases">
        <title>Bacillus aquiflavi sp. nov., isolated from yellow water of strong flavor Chinese baijiu in Yibin region of China.</title>
        <authorList>
            <person name="Xie J."/>
        </authorList>
    </citation>
    <scope>NUCLEOTIDE SEQUENCE [LARGE SCALE GENOMIC DNA]</scope>
    <source>
        <strain evidence="1 2">Gsoil 114</strain>
    </source>
</reference>
<dbReference type="Proteomes" id="UP000476934">
    <property type="component" value="Unassembled WGS sequence"/>
</dbReference>
<gene>
    <name evidence="1" type="ORF">G4D61_10200</name>
</gene>
<sequence length="56" mass="6534">MVEEREDEYLELIQILGQLFDEYYSTNDPRRKDSIRKEISLIGSILAPESSTVDVE</sequence>
<comment type="caution">
    <text evidence="1">The sequence shown here is derived from an EMBL/GenBank/DDBJ whole genome shotgun (WGS) entry which is preliminary data.</text>
</comment>
<dbReference type="EMBL" id="JAAIWK010000015">
    <property type="protein sequence ID" value="NEY20326.1"/>
    <property type="molecule type" value="Genomic_DNA"/>
</dbReference>
<evidence type="ECO:0000313" key="2">
    <source>
        <dbReference type="Proteomes" id="UP000476934"/>
    </source>
</evidence>
<accession>A0A6M0P6H7</accession>